<dbReference type="AlphaFoldDB" id="A0A238XFR8"/>
<dbReference type="PANTHER" id="PTHR24321:SF8">
    <property type="entry name" value="ESTRADIOL 17-BETA-DEHYDROGENASE 8-RELATED"/>
    <property type="match status" value="1"/>
</dbReference>
<dbReference type="FunFam" id="3.40.50.720:FF:000084">
    <property type="entry name" value="Short-chain dehydrogenase reductase"/>
    <property type="match status" value="1"/>
</dbReference>
<dbReference type="InterPro" id="IPR002347">
    <property type="entry name" value="SDR_fam"/>
</dbReference>
<sequence length="269" mass="28441">MSTRKRFEGRVALITGASRGQGRSHAVRFAEEGADVITVDLLPPDDDPDGLAETVRMVQDMGRRAVAVEADVRDEQQLTEAVDHGVATLGRLDVAVANAGVLSVAPSLEETSESWQRTLDVNVTGAWHTCRAALPHLLAAGSGAIVLVGSTESFRASAMLAGYAASKHAVTGLAKSLAAEFAGQRIRVNSVHPTTVWTPMFTRLIPPGLDKDQLEARYRPVHALPVPWIEPVDVSNAVLFLASDEARYITGAALPIDAGALLVGGRPGT</sequence>
<protein>
    <submittedName>
        <fullName evidence="4">(+)-trans-carveol dehydrogenase/(-)-trans-carveol dehydrogenase</fullName>
    </submittedName>
</protein>
<dbReference type="SUPFAM" id="SSF51735">
    <property type="entry name" value="NAD(P)-binding Rossmann-fold domains"/>
    <property type="match status" value="1"/>
</dbReference>
<accession>A0A238XFR8</accession>
<keyword evidence="2" id="KW-0560">Oxidoreductase</keyword>
<dbReference type="InterPro" id="IPR020904">
    <property type="entry name" value="Sc_DH/Rdtase_CS"/>
</dbReference>
<dbReference type="PRINTS" id="PR00080">
    <property type="entry name" value="SDRFAMILY"/>
</dbReference>
<dbReference type="RefSeq" id="WP_089311886.1">
    <property type="nucleotide sequence ID" value="NZ_FZNP01000004.1"/>
</dbReference>
<dbReference type="CDD" id="cd05233">
    <property type="entry name" value="SDR_c"/>
    <property type="match status" value="1"/>
</dbReference>
<organism evidence="4 5">
    <name type="scientific">Actinomadura mexicana</name>
    <dbReference type="NCBI Taxonomy" id="134959"/>
    <lineage>
        <taxon>Bacteria</taxon>
        <taxon>Bacillati</taxon>
        <taxon>Actinomycetota</taxon>
        <taxon>Actinomycetes</taxon>
        <taxon>Streptosporangiales</taxon>
        <taxon>Thermomonosporaceae</taxon>
        <taxon>Actinomadura</taxon>
    </lineage>
</organism>
<evidence type="ECO:0000256" key="2">
    <source>
        <dbReference type="ARBA" id="ARBA00023002"/>
    </source>
</evidence>
<dbReference type="GO" id="GO:0016491">
    <property type="term" value="F:oxidoreductase activity"/>
    <property type="evidence" value="ECO:0007669"/>
    <property type="project" value="UniProtKB-KW"/>
</dbReference>
<dbReference type="PRINTS" id="PR00081">
    <property type="entry name" value="GDHRDH"/>
</dbReference>
<keyword evidence="5" id="KW-1185">Reference proteome</keyword>
<evidence type="ECO:0000313" key="5">
    <source>
        <dbReference type="Proteomes" id="UP000198420"/>
    </source>
</evidence>
<dbReference type="Gene3D" id="3.40.50.720">
    <property type="entry name" value="NAD(P)-binding Rossmann-like Domain"/>
    <property type="match status" value="1"/>
</dbReference>
<gene>
    <name evidence="4" type="ORF">SAMN06265355_104249</name>
</gene>
<comment type="similarity">
    <text evidence="1">Belongs to the short-chain dehydrogenases/reductases (SDR) family.</text>
</comment>
<evidence type="ECO:0000313" key="4">
    <source>
        <dbReference type="EMBL" id="SNR57164.1"/>
    </source>
</evidence>
<dbReference type="PROSITE" id="PS00061">
    <property type="entry name" value="ADH_SHORT"/>
    <property type="match status" value="1"/>
</dbReference>
<dbReference type="EMBL" id="FZNP01000004">
    <property type="protein sequence ID" value="SNR57164.1"/>
    <property type="molecule type" value="Genomic_DNA"/>
</dbReference>
<name>A0A238XFR8_9ACTN</name>
<dbReference type="OrthoDB" id="5173603at2"/>
<dbReference type="NCBIfam" id="TIGR03971">
    <property type="entry name" value="SDR_subfam_1"/>
    <property type="match status" value="1"/>
</dbReference>
<reference evidence="5" key="1">
    <citation type="submission" date="2017-06" db="EMBL/GenBank/DDBJ databases">
        <authorList>
            <person name="Varghese N."/>
            <person name="Submissions S."/>
        </authorList>
    </citation>
    <scope>NUCLEOTIDE SEQUENCE [LARGE SCALE GENOMIC DNA]</scope>
    <source>
        <strain evidence="5">DSM 44485</strain>
    </source>
</reference>
<dbReference type="PANTHER" id="PTHR24321">
    <property type="entry name" value="DEHYDROGENASES, SHORT CHAIN"/>
    <property type="match status" value="1"/>
</dbReference>
<dbReference type="Pfam" id="PF13561">
    <property type="entry name" value="adh_short_C2"/>
    <property type="match status" value="1"/>
</dbReference>
<dbReference type="InterPro" id="IPR023985">
    <property type="entry name" value="SDR_subfam_1"/>
</dbReference>
<proteinExistence type="inferred from homology"/>
<evidence type="ECO:0000256" key="3">
    <source>
        <dbReference type="ARBA" id="ARBA00023027"/>
    </source>
</evidence>
<dbReference type="InterPro" id="IPR036291">
    <property type="entry name" value="NAD(P)-bd_dom_sf"/>
</dbReference>
<dbReference type="Proteomes" id="UP000198420">
    <property type="component" value="Unassembled WGS sequence"/>
</dbReference>
<keyword evidence="3" id="KW-0520">NAD</keyword>
<evidence type="ECO:0000256" key="1">
    <source>
        <dbReference type="ARBA" id="ARBA00006484"/>
    </source>
</evidence>